<dbReference type="PANTHER" id="PTHR36842">
    <property type="entry name" value="PROTEIN TOLB HOMOLOG"/>
    <property type="match status" value="1"/>
</dbReference>
<evidence type="ECO:0000256" key="1">
    <source>
        <dbReference type="ARBA" id="ARBA00009820"/>
    </source>
</evidence>
<proteinExistence type="inferred from homology"/>
<evidence type="ECO:0000313" key="3">
    <source>
        <dbReference type="EMBL" id="EGJ52073.1"/>
    </source>
</evidence>
<gene>
    <name evidence="3" type="ORF">Desaf_3797</name>
</gene>
<keyword evidence="4" id="KW-1185">Reference proteome</keyword>
<dbReference type="RefSeq" id="WP_014261666.1">
    <property type="nucleotide sequence ID" value="NC_016629.1"/>
</dbReference>
<dbReference type="SUPFAM" id="SSF52964">
    <property type="entry name" value="TolB, N-terminal domain"/>
    <property type="match status" value="1"/>
</dbReference>
<sequence length="440" mass="48067" precursor="true">MPRAIALVLPILALLLAATTVQAQGKLSIDIFGPGQTKTNLMVAQPLPATNGQPLPRMAADMQAQIRDNLRFLPFLRQVASTEVIGGDRVEAPKAPGIDFKRFQLSRVDLLTTSAWTPGADGKASVAFRVYETFTGTMLFGQEYADIKPVHMPDIADSFCSRLMEVLTGRVGFFQSRLAFVRKDQSGKEIWVAGPTGYNARKITSLGGVNTSPAWSLDGKRLLFTHVAKTQHMLGMADMDTGKVQTVDLPGSSVISPTYMPDGRLAVTLDIEGQPNIYLLGRDWKPTGTPLAKSWSIDVSPSFDRAGRKMAFVSGRLGNPHIFVLDIPTGKVQRVTYEGKYNTNPTMSPDGNFVAFSRDTDVGHRIFVIDLRTGLERQVTFGPGFDEEPSFGPEGYFIAFSSSRSGIYKLYLTTRHGDEPVMLQTGSGEARAPSWTRGPN</sequence>
<dbReference type="Pfam" id="PF07676">
    <property type="entry name" value="PD40"/>
    <property type="match status" value="5"/>
</dbReference>
<protein>
    <submittedName>
        <fullName evidence="3">WD40-like beta Propeller containing protein</fullName>
    </submittedName>
</protein>
<dbReference type="InterPro" id="IPR011042">
    <property type="entry name" value="6-blade_b-propeller_TolB-like"/>
</dbReference>
<comment type="similarity">
    <text evidence="1">Belongs to the TolB family.</text>
</comment>
<feature type="chain" id="PRO_5003303270" evidence="2">
    <location>
        <begin position="24"/>
        <end position="440"/>
    </location>
</feature>
<dbReference type="InterPro" id="IPR011659">
    <property type="entry name" value="WD40"/>
</dbReference>
<keyword evidence="2" id="KW-0732">Signal</keyword>
<evidence type="ECO:0000313" key="4">
    <source>
        <dbReference type="Proteomes" id="UP000007844"/>
    </source>
</evidence>
<evidence type="ECO:0000256" key="2">
    <source>
        <dbReference type="SAM" id="SignalP"/>
    </source>
</evidence>
<dbReference type="Proteomes" id="UP000007844">
    <property type="component" value="Chromosome"/>
</dbReference>
<dbReference type="HOGENOM" id="CLU_047123_2_0_7"/>
<dbReference type="Gene3D" id="3.40.50.10070">
    <property type="entry name" value="TolB, N-terminal domain"/>
    <property type="match status" value="1"/>
</dbReference>
<organism evidence="3 4">
    <name type="scientific">Desulfocurvibacter africanus subsp. africanus str. Walvis Bay</name>
    <dbReference type="NCBI Taxonomy" id="690850"/>
    <lineage>
        <taxon>Bacteria</taxon>
        <taxon>Pseudomonadati</taxon>
        <taxon>Thermodesulfobacteriota</taxon>
        <taxon>Desulfovibrionia</taxon>
        <taxon>Desulfovibrionales</taxon>
        <taxon>Desulfovibrionaceae</taxon>
        <taxon>Desulfocurvibacter</taxon>
    </lineage>
</organism>
<accession>F3Z044</accession>
<dbReference type="eggNOG" id="COG0823">
    <property type="taxonomic scope" value="Bacteria"/>
</dbReference>
<dbReference type="AlphaFoldDB" id="F3Z044"/>
<name>F3Z044_DESAF</name>
<dbReference type="SUPFAM" id="SSF69304">
    <property type="entry name" value="Tricorn protease N-terminal domain"/>
    <property type="match status" value="1"/>
</dbReference>
<dbReference type="Gene3D" id="2.120.10.30">
    <property type="entry name" value="TolB, C-terminal domain"/>
    <property type="match status" value="2"/>
</dbReference>
<feature type="signal peptide" evidence="2">
    <location>
        <begin position="1"/>
        <end position="23"/>
    </location>
</feature>
<dbReference type="KEGG" id="daf:Desaf_3797"/>
<dbReference type="EMBL" id="CP003221">
    <property type="protein sequence ID" value="EGJ52073.1"/>
    <property type="molecule type" value="Genomic_DNA"/>
</dbReference>
<dbReference type="STRING" id="690850.Desaf_3797"/>
<reference evidence="3 4" key="1">
    <citation type="journal article" date="2011" name="J. Bacteriol.">
        <title>Genome sequence of the mercury-methylating and pleomorphic Desulfovibrio africanus Strain Walvis Bay.</title>
        <authorList>
            <person name="Brown S.D."/>
            <person name="Wall J.D."/>
            <person name="Kucken A.M."/>
            <person name="Gilmour C.C."/>
            <person name="Podar M."/>
            <person name="Brandt C.C."/>
            <person name="Teshima H."/>
            <person name="Detter J.C."/>
            <person name="Han C.S."/>
            <person name="Land M.L."/>
            <person name="Lucas S."/>
            <person name="Han J."/>
            <person name="Pennacchio L."/>
            <person name="Nolan M."/>
            <person name="Pitluck S."/>
            <person name="Woyke T."/>
            <person name="Goodwin L."/>
            <person name="Palumbo A.V."/>
            <person name="Elias D.A."/>
        </authorList>
    </citation>
    <scope>NUCLEOTIDE SEQUENCE [LARGE SCALE GENOMIC DNA]</scope>
    <source>
        <strain evidence="3 4">Walvis Bay</strain>
    </source>
</reference>